<evidence type="ECO:0000259" key="3">
    <source>
        <dbReference type="Pfam" id="PF02826"/>
    </source>
</evidence>
<dbReference type="Proteomes" id="UP000757435">
    <property type="component" value="Unassembled WGS sequence"/>
</dbReference>
<dbReference type="InterPro" id="IPR006140">
    <property type="entry name" value="D-isomer_DH_NAD-bd"/>
</dbReference>
<evidence type="ECO:0000313" key="5">
    <source>
        <dbReference type="Proteomes" id="UP000757435"/>
    </source>
</evidence>
<organism evidence="4 5">
    <name type="scientific">Drouetiella hepatica Uher 2000/2452</name>
    <dbReference type="NCBI Taxonomy" id="904376"/>
    <lineage>
        <taxon>Bacteria</taxon>
        <taxon>Bacillati</taxon>
        <taxon>Cyanobacteriota</taxon>
        <taxon>Cyanophyceae</taxon>
        <taxon>Oculatellales</taxon>
        <taxon>Oculatellaceae</taxon>
        <taxon>Drouetiella</taxon>
    </lineage>
</organism>
<dbReference type="EMBL" id="JAHHHD010000033">
    <property type="protein sequence ID" value="MBW4661292.1"/>
    <property type="molecule type" value="Genomic_DNA"/>
</dbReference>
<name>A0A951QE93_9CYAN</name>
<dbReference type="InterPro" id="IPR029753">
    <property type="entry name" value="D-isomer_DH_CS"/>
</dbReference>
<keyword evidence="2" id="KW-0520">NAD</keyword>
<evidence type="ECO:0000256" key="2">
    <source>
        <dbReference type="ARBA" id="ARBA00023027"/>
    </source>
</evidence>
<dbReference type="AlphaFoldDB" id="A0A951QE93"/>
<dbReference type="InterPro" id="IPR036291">
    <property type="entry name" value="NAD(P)-bd_dom_sf"/>
</dbReference>
<reference evidence="4" key="2">
    <citation type="journal article" date="2022" name="Microbiol. Resour. Announc.">
        <title>Metagenome Sequencing to Explore Phylogenomics of Terrestrial Cyanobacteria.</title>
        <authorList>
            <person name="Ward R.D."/>
            <person name="Stajich J.E."/>
            <person name="Johansen J.R."/>
            <person name="Huntemann M."/>
            <person name="Clum A."/>
            <person name="Foster B."/>
            <person name="Foster B."/>
            <person name="Roux S."/>
            <person name="Palaniappan K."/>
            <person name="Varghese N."/>
            <person name="Mukherjee S."/>
            <person name="Reddy T.B.K."/>
            <person name="Daum C."/>
            <person name="Copeland A."/>
            <person name="Chen I.A."/>
            <person name="Ivanova N.N."/>
            <person name="Kyrpides N.C."/>
            <person name="Shapiro N."/>
            <person name="Eloe-Fadrosh E.A."/>
            <person name="Pietrasiak N."/>
        </authorList>
    </citation>
    <scope>NUCLEOTIDE SEQUENCE</scope>
    <source>
        <strain evidence="4">UHER 2000/2452</strain>
    </source>
</reference>
<dbReference type="PANTHER" id="PTHR43333:SF1">
    <property type="entry name" value="D-ISOMER SPECIFIC 2-HYDROXYACID DEHYDROGENASE NAD-BINDING DOMAIN-CONTAINING PROTEIN"/>
    <property type="match status" value="1"/>
</dbReference>
<proteinExistence type="predicted"/>
<reference evidence="4" key="1">
    <citation type="submission" date="2021-05" db="EMBL/GenBank/DDBJ databases">
        <authorList>
            <person name="Pietrasiak N."/>
            <person name="Ward R."/>
            <person name="Stajich J.E."/>
            <person name="Kurbessoian T."/>
        </authorList>
    </citation>
    <scope>NUCLEOTIDE SEQUENCE</scope>
    <source>
        <strain evidence="4">UHER 2000/2452</strain>
    </source>
</reference>
<dbReference type="SUPFAM" id="SSF52283">
    <property type="entry name" value="Formate/glycerate dehydrogenase catalytic domain-like"/>
    <property type="match status" value="1"/>
</dbReference>
<dbReference type="SUPFAM" id="SSF51735">
    <property type="entry name" value="NAD(P)-binding Rossmann-fold domains"/>
    <property type="match status" value="1"/>
</dbReference>
<comment type="caution">
    <text evidence="4">The sequence shown here is derived from an EMBL/GenBank/DDBJ whole genome shotgun (WGS) entry which is preliminary data.</text>
</comment>
<dbReference type="Pfam" id="PF02826">
    <property type="entry name" value="2-Hacid_dh_C"/>
    <property type="match status" value="1"/>
</dbReference>
<evidence type="ECO:0000256" key="1">
    <source>
        <dbReference type="ARBA" id="ARBA00023002"/>
    </source>
</evidence>
<gene>
    <name evidence="4" type="ORF">KME15_21675</name>
</gene>
<keyword evidence="1" id="KW-0560">Oxidoreductase</keyword>
<sequence length="325" mass="36071">MKLLLPAEFADELKPHLSPDRYPDIQLAWVDSQGNFEGDPSDAEVYLNWFYLKSATLQKVLAAAPHLRWQQTPSAGVNHILTPAYLERKILLTNGAGTFAVPIAEFVMAYILSYAKSLPKLKDLQDQKTWLRSDSAAGDLPLQEVEGTTLLIVGAGSIGQEIAKRAHAFDMRVWGSRRNPDPLPHFDRIVGADEWRSLLPEVDYLVLATPLTPETRGMINAATLRLMRSTAYLINIARGAVVDESALLTALQEGWIAGAGLDTFCTEPLPEDSPFWSLPNVFVTPHCSGFSPRIAQRTIALFLDNLWRYQNGVSLRNLIDQTAGY</sequence>
<feature type="domain" description="D-isomer specific 2-hydroxyacid dehydrogenase NAD-binding" evidence="3">
    <location>
        <begin position="108"/>
        <end position="288"/>
    </location>
</feature>
<dbReference type="GO" id="GO:0016616">
    <property type="term" value="F:oxidoreductase activity, acting on the CH-OH group of donors, NAD or NADP as acceptor"/>
    <property type="evidence" value="ECO:0007669"/>
    <property type="project" value="UniProtKB-ARBA"/>
</dbReference>
<dbReference type="CDD" id="cd05300">
    <property type="entry name" value="2-Hacid_dh_1"/>
    <property type="match status" value="1"/>
</dbReference>
<dbReference type="GO" id="GO:0051287">
    <property type="term" value="F:NAD binding"/>
    <property type="evidence" value="ECO:0007669"/>
    <property type="project" value="InterPro"/>
</dbReference>
<evidence type="ECO:0000313" key="4">
    <source>
        <dbReference type="EMBL" id="MBW4661292.1"/>
    </source>
</evidence>
<dbReference type="Gene3D" id="3.40.50.720">
    <property type="entry name" value="NAD(P)-binding Rossmann-like Domain"/>
    <property type="match status" value="2"/>
</dbReference>
<dbReference type="PROSITE" id="PS00671">
    <property type="entry name" value="D_2_HYDROXYACID_DH_3"/>
    <property type="match status" value="1"/>
</dbReference>
<dbReference type="PANTHER" id="PTHR43333">
    <property type="entry name" value="2-HACID_DH_C DOMAIN-CONTAINING PROTEIN"/>
    <property type="match status" value="1"/>
</dbReference>
<accession>A0A951QE93</accession>
<protein>
    <submittedName>
        <fullName evidence="4">D-2-hydroxyacid dehydrogenase</fullName>
    </submittedName>
</protein>